<keyword evidence="3" id="KW-1185">Reference proteome</keyword>
<evidence type="ECO:0000313" key="3">
    <source>
        <dbReference type="Proteomes" id="UP000325577"/>
    </source>
</evidence>
<protein>
    <submittedName>
        <fullName evidence="2">Uncharacterized protein</fullName>
    </submittedName>
</protein>
<feature type="region of interest" description="Disordered" evidence="1">
    <location>
        <begin position="151"/>
        <end position="174"/>
    </location>
</feature>
<gene>
    <name evidence="2" type="ORF">F0562_012019</name>
</gene>
<sequence>MQGDALATNNANRLAVRSSASAAGVYSMEGLFSDGVPITYSTSAVCSRAATSNTNGLEPTVQSTLGLRDTPNAFSDAVRPIANQIGESRLNDIREGVDGAARENVSIQDTCSDHSWADRAEEGEFIPQATLDLEAEFGSFSEDPSFLMESFHGDSSSSSIRGRRSLNNGCHGGH</sequence>
<reference evidence="2 3" key="1">
    <citation type="submission" date="2019-09" db="EMBL/GenBank/DDBJ databases">
        <title>A chromosome-level genome assembly of the Chinese tupelo Nyssa sinensis.</title>
        <authorList>
            <person name="Yang X."/>
            <person name="Kang M."/>
            <person name="Yang Y."/>
            <person name="Xiong H."/>
            <person name="Wang M."/>
            <person name="Zhang Z."/>
            <person name="Wang Z."/>
            <person name="Wu H."/>
            <person name="Ma T."/>
            <person name="Liu J."/>
            <person name="Xi Z."/>
        </authorList>
    </citation>
    <scope>NUCLEOTIDE SEQUENCE [LARGE SCALE GENOMIC DNA]</scope>
    <source>
        <strain evidence="2">J267</strain>
        <tissue evidence="2">Leaf</tissue>
    </source>
</reference>
<organism evidence="2 3">
    <name type="scientific">Nyssa sinensis</name>
    <dbReference type="NCBI Taxonomy" id="561372"/>
    <lineage>
        <taxon>Eukaryota</taxon>
        <taxon>Viridiplantae</taxon>
        <taxon>Streptophyta</taxon>
        <taxon>Embryophyta</taxon>
        <taxon>Tracheophyta</taxon>
        <taxon>Spermatophyta</taxon>
        <taxon>Magnoliopsida</taxon>
        <taxon>eudicotyledons</taxon>
        <taxon>Gunneridae</taxon>
        <taxon>Pentapetalae</taxon>
        <taxon>asterids</taxon>
        <taxon>Cornales</taxon>
        <taxon>Nyssaceae</taxon>
        <taxon>Nyssa</taxon>
    </lineage>
</organism>
<dbReference type="AlphaFoldDB" id="A0A5J4ZR86"/>
<dbReference type="EMBL" id="CM018048">
    <property type="protein sequence ID" value="KAA8521343.1"/>
    <property type="molecule type" value="Genomic_DNA"/>
</dbReference>
<proteinExistence type="predicted"/>
<accession>A0A5J4ZR86</accession>
<name>A0A5J4ZR86_9ASTE</name>
<evidence type="ECO:0000256" key="1">
    <source>
        <dbReference type="SAM" id="MobiDB-lite"/>
    </source>
</evidence>
<evidence type="ECO:0000313" key="2">
    <source>
        <dbReference type="EMBL" id="KAA8521343.1"/>
    </source>
</evidence>
<dbReference type="Proteomes" id="UP000325577">
    <property type="component" value="Linkage Group LG5"/>
</dbReference>